<evidence type="ECO:0000313" key="2">
    <source>
        <dbReference type="Proteomes" id="UP000320762"/>
    </source>
</evidence>
<protein>
    <recommendedName>
        <fullName evidence="3">RRM domain-containing protein</fullName>
    </recommendedName>
</protein>
<organism evidence="1 2">
    <name type="scientific">Schizophyllum amplum</name>
    <dbReference type="NCBI Taxonomy" id="97359"/>
    <lineage>
        <taxon>Eukaryota</taxon>
        <taxon>Fungi</taxon>
        <taxon>Dikarya</taxon>
        <taxon>Basidiomycota</taxon>
        <taxon>Agaricomycotina</taxon>
        <taxon>Agaricomycetes</taxon>
        <taxon>Agaricomycetidae</taxon>
        <taxon>Agaricales</taxon>
        <taxon>Schizophyllaceae</taxon>
        <taxon>Schizophyllum</taxon>
    </lineage>
</organism>
<name>A0A550CAR2_9AGAR</name>
<sequence>MSQVWRSISFTPHALRLTNIPKTATRSDLGRALMKAQLDGVTGVDMEYIRWLPAGSALIKFYRPDYIPASVQKLKGLTIAGFPVNVEELDEEHLAKHKEFVRQQPQFSGTGPNANTTNLEEKVVLWGLTPRWSISDVARLLQPYQLYKQDEGANNAIHFTPIPEQTHSKKFVVRMADAEEAHRLVRDLHMTPVPPLQGITPPPAQFLRARVLAP</sequence>
<gene>
    <name evidence="1" type="ORF">BD626DRAFT_631494</name>
</gene>
<evidence type="ECO:0008006" key="3">
    <source>
        <dbReference type="Google" id="ProtNLM"/>
    </source>
</evidence>
<evidence type="ECO:0000313" key="1">
    <source>
        <dbReference type="EMBL" id="TRM61864.1"/>
    </source>
</evidence>
<dbReference type="GO" id="GO:0003676">
    <property type="term" value="F:nucleic acid binding"/>
    <property type="evidence" value="ECO:0007669"/>
    <property type="project" value="InterPro"/>
</dbReference>
<keyword evidence="2" id="KW-1185">Reference proteome</keyword>
<dbReference type="SUPFAM" id="SSF54928">
    <property type="entry name" value="RNA-binding domain, RBD"/>
    <property type="match status" value="1"/>
</dbReference>
<proteinExistence type="predicted"/>
<dbReference type="EMBL" id="VDMD01000015">
    <property type="protein sequence ID" value="TRM61864.1"/>
    <property type="molecule type" value="Genomic_DNA"/>
</dbReference>
<dbReference type="Proteomes" id="UP000320762">
    <property type="component" value="Unassembled WGS sequence"/>
</dbReference>
<accession>A0A550CAR2</accession>
<reference evidence="1 2" key="1">
    <citation type="journal article" date="2019" name="New Phytol.">
        <title>Comparative genomics reveals unique wood-decay strategies and fruiting body development in the Schizophyllaceae.</title>
        <authorList>
            <person name="Almasi E."/>
            <person name="Sahu N."/>
            <person name="Krizsan K."/>
            <person name="Balint B."/>
            <person name="Kovacs G.M."/>
            <person name="Kiss B."/>
            <person name="Cseklye J."/>
            <person name="Drula E."/>
            <person name="Henrissat B."/>
            <person name="Nagy I."/>
            <person name="Chovatia M."/>
            <person name="Adam C."/>
            <person name="LaButti K."/>
            <person name="Lipzen A."/>
            <person name="Riley R."/>
            <person name="Grigoriev I.V."/>
            <person name="Nagy L.G."/>
        </authorList>
    </citation>
    <scope>NUCLEOTIDE SEQUENCE [LARGE SCALE GENOMIC DNA]</scope>
    <source>
        <strain evidence="1 2">NL-1724</strain>
    </source>
</reference>
<dbReference type="AlphaFoldDB" id="A0A550CAR2"/>
<dbReference type="OrthoDB" id="5541797at2759"/>
<comment type="caution">
    <text evidence="1">The sequence shown here is derived from an EMBL/GenBank/DDBJ whole genome shotgun (WGS) entry which is preliminary data.</text>
</comment>
<dbReference type="InterPro" id="IPR035979">
    <property type="entry name" value="RBD_domain_sf"/>
</dbReference>